<reference evidence="1" key="1">
    <citation type="submission" date="2023-04" db="EMBL/GenBank/DDBJ databases">
        <title>A chromosome-level genome assembly of the parasitoid wasp Eretmocerus hayati.</title>
        <authorList>
            <person name="Zhong Y."/>
            <person name="Liu S."/>
            <person name="Liu Y."/>
        </authorList>
    </citation>
    <scope>NUCLEOTIDE SEQUENCE</scope>
    <source>
        <strain evidence="1">ZJU_SS_LIU_2023</strain>
    </source>
</reference>
<evidence type="ECO:0000313" key="2">
    <source>
        <dbReference type="Proteomes" id="UP001239111"/>
    </source>
</evidence>
<gene>
    <name evidence="1" type="ORF">QAD02_011193</name>
</gene>
<accession>A0ACC2NWD9</accession>
<proteinExistence type="predicted"/>
<evidence type="ECO:0000313" key="1">
    <source>
        <dbReference type="EMBL" id="KAJ8675407.1"/>
    </source>
</evidence>
<comment type="caution">
    <text evidence="1">The sequence shown here is derived from an EMBL/GenBank/DDBJ whole genome shotgun (WGS) entry which is preliminary data.</text>
</comment>
<dbReference type="EMBL" id="CM056742">
    <property type="protein sequence ID" value="KAJ8675407.1"/>
    <property type="molecule type" value="Genomic_DNA"/>
</dbReference>
<protein>
    <submittedName>
        <fullName evidence="1">Uncharacterized protein</fullName>
    </submittedName>
</protein>
<dbReference type="Proteomes" id="UP001239111">
    <property type="component" value="Chromosome 2"/>
</dbReference>
<organism evidence="1 2">
    <name type="scientific">Eretmocerus hayati</name>
    <dbReference type="NCBI Taxonomy" id="131215"/>
    <lineage>
        <taxon>Eukaryota</taxon>
        <taxon>Metazoa</taxon>
        <taxon>Ecdysozoa</taxon>
        <taxon>Arthropoda</taxon>
        <taxon>Hexapoda</taxon>
        <taxon>Insecta</taxon>
        <taxon>Pterygota</taxon>
        <taxon>Neoptera</taxon>
        <taxon>Endopterygota</taxon>
        <taxon>Hymenoptera</taxon>
        <taxon>Apocrita</taxon>
        <taxon>Proctotrupomorpha</taxon>
        <taxon>Chalcidoidea</taxon>
        <taxon>Aphelinidae</taxon>
        <taxon>Aphelininae</taxon>
        <taxon>Eretmocerus</taxon>
    </lineage>
</organism>
<name>A0ACC2NWD9_9HYME</name>
<keyword evidence="2" id="KW-1185">Reference proteome</keyword>
<sequence length="242" mass="26604">MGRSQGSSGLGQLEKGIECVKYTLFCLSAVVWLVGTILFIVSAWLRLEPGFQEWIEFLDIGEFYIGIDILIVSSLLVFFISFVSCASALMEQQLALLVNAGLQGLCFLLGIIGTIVLLCFSTHDSAIQPLIKRSMTNLIVNSHHEHVSVVLKMVQENIGCCGADGPNDYTNLMKPLPSECRDSVTGNAFFHGCVDELSWFLEARAIWVAGLALSLCMMHVVQAVLSLILIEAIKKEEVAYNR</sequence>